<proteinExistence type="predicted"/>
<accession>A0AAD5KWR0</accession>
<dbReference type="PROSITE" id="PS50835">
    <property type="entry name" value="IG_LIKE"/>
    <property type="match status" value="1"/>
</dbReference>
<dbReference type="InterPro" id="IPR007110">
    <property type="entry name" value="Ig-like_dom"/>
</dbReference>
<dbReference type="FunFam" id="2.60.40.10:FF:000437">
    <property type="entry name" value="Beat-IIIc, isoform A"/>
    <property type="match status" value="1"/>
</dbReference>
<organism evidence="2 3">
    <name type="scientific">Daphnia sinensis</name>
    <dbReference type="NCBI Taxonomy" id="1820382"/>
    <lineage>
        <taxon>Eukaryota</taxon>
        <taxon>Metazoa</taxon>
        <taxon>Ecdysozoa</taxon>
        <taxon>Arthropoda</taxon>
        <taxon>Crustacea</taxon>
        <taxon>Branchiopoda</taxon>
        <taxon>Diplostraca</taxon>
        <taxon>Cladocera</taxon>
        <taxon>Anomopoda</taxon>
        <taxon>Daphniidae</taxon>
        <taxon>Daphnia</taxon>
        <taxon>Daphnia similis group</taxon>
    </lineage>
</organism>
<dbReference type="Pfam" id="PF13895">
    <property type="entry name" value="Ig_2"/>
    <property type="match status" value="1"/>
</dbReference>
<dbReference type="InterPro" id="IPR036179">
    <property type="entry name" value="Ig-like_dom_sf"/>
</dbReference>
<evidence type="ECO:0000313" key="3">
    <source>
        <dbReference type="Proteomes" id="UP000820818"/>
    </source>
</evidence>
<reference evidence="2" key="1">
    <citation type="submission" date="2022-05" db="EMBL/GenBank/DDBJ databases">
        <title>A multi-omics perspective on studying reproductive biology in Daphnia sinensis.</title>
        <authorList>
            <person name="Jia J."/>
        </authorList>
    </citation>
    <scope>NUCLEOTIDE SEQUENCE</scope>
    <source>
        <strain evidence="2">WSL</strain>
    </source>
</reference>
<dbReference type="EMBL" id="WJBH02000050">
    <property type="protein sequence ID" value="KAI9551075.1"/>
    <property type="molecule type" value="Genomic_DNA"/>
</dbReference>
<dbReference type="PANTHER" id="PTHR21261">
    <property type="entry name" value="BEAT PROTEIN"/>
    <property type="match status" value="1"/>
</dbReference>
<feature type="domain" description="Ig-like" evidence="1">
    <location>
        <begin position="26"/>
        <end position="137"/>
    </location>
</feature>
<protein>
    <recommendedName>
        <fullName evidence="1">Ig-like domain-containing protein</fullName>
    </recommendedName>
</protein>
<name>A0AAD5KWR0_9CRUS</name>
<sequence length="341" mass="37625">MIVFRVPVSLFFISINFIGSWTVVFPGASCLQIMEFSVPEAVKMGEDHQLICQYQLNSAETLYFLRWYKDGNEFFRYMPKETPAHRIYNVSGVRIKTQSSSSTNVFLTNVDAATSGLYRCEVSAEAPGFETADREAQFHVIDGPKGHPFVTVSKGVVDESMVNETIIANCSGMEATPAPQLSWSLASIPIPTEKQFVTHSIQNGIIDSLRLKRTTSTLRLPMYWITSFIEKLERTRGLSAFIQGHFIVLPLRCTSHILGLFEESDTSDIRVLRHLSSTASPAVPGNRVAVKLAKPSPNSSAAGANTRHGALTNGSSSIARFLDLTLMGVVLTSSTWFAHHC</sequence>
<gene>
    <name evidence="2" type="ORF">GHT06_001907</name>
</gene>
<dbReference type="AlphaFoldDB" id="A0AAD5KWR0"/>
<evidence type="ECO:0000259" key="1">
    <source>
        <dbReference type="PROSITE" id="PS50835"/>
    </source>
</evidence>
<dbReference type="SUPFAM" id="SSF48726">
    <property type="entry name" value="Immunoglobulin"/>
    <property type="match status" value="1"/>
</dbReference>
<evidence type="ECO:0000313" key="2">
    <source>
        <dbReference type="EMBL" id="KAI9551075.1"/>
    </source>
</evidence>
<keyword evidence="3" id="KW-1185">Reference proteome</keyword>
<dbReference type="Gene3D" id="2.60.40.10">
    <property type="entry name" value="Immunoglobulins"/>
    <property type="match status" value="1"/>
</dbReference>
<dbReference type="Proteomes" id="UP000820818">
    <property type="component" value="Unassembled WGS sequence"/>
</dbReference>
<dbReference type="PANTHER" id="PTHR21261:SF15">
    <property type="entry name" value="BEATEN PATH IIIA, ISOFORM D-RELATED"/>
    <property type="match status" value="1"/>
</dbReference>
<comment type="caution">
    <text evidence="2">The sequence shown here is derived from an EMBL/GenBank/DDBJ whole genome shotgun (WGS) entry which is preliminary data.</text>
</comment>
<dbReference type="InterPro" id="IPR013783">
    <property type="entry name" value="Ig-like_fold"/>
</dbReference>